<dbReference type="EMBL" id="DS999644">
    <property type="protein sequence ID" value="EFE73006.2"/>
    <property type="molecule type" value="Genomic_DNA"/>
</dbReference>
<protein>
    <submittedName>
        <fullName evidence="1">Predicted protein</fullName>
    </submittedName>
</protein>
<dbReference type="PANTHER" id="PTHR33498">
    <property type="entry name" value="TRANSPOSASE FOR INSERTION SEQUENCE ELEMENT IS1557"/>
    <property type="match status" value="1"/>
</dbReference>
<gene>
    <name evidence="1" type="ORF">SSGG_00372</name>
</gene>
<reference evidence="2" key="1">
    <citation type="submission" date="2008-10" db="EMBL/GenBank/DDBJ databases">
        <authorList>
            <person name="Molnar K."/>
        </authorList>
    </citation>
    <scope>NUCLEOTIDE SEQUENCE [LARGE SCALE GENOMIC DNA]</scope>
    <source>
        <strain evidence="2">NRRL 15998</strain>
    </source>
</reference>
<dbReference type="InterPro" id="IPR047951">
    <property type="entry name" value="Transpos_ISL3"/>
</dbReference>
<dbReference type="AlphaFoldDB" id="D6AIN0"/>
<evidence type="ECO:0000313" key="2">
    <source>
        <dbReference type="Proteomes" id="UP000003986"/>
    </source>
</evidence>
<proteinExistence type="predicted"/>
<dbReference type="PANTHER" id="PTHR33498:SF1">
    <property type="entry name" value="TRANSPOSASE FOR INSERTION SEQUENCE ELEMENT IS1557"/>
    <property type="match status" value="1"/>
</dbReference>
<organism evidence="1 2">
    <name type="scientific">Streptomyces filamentosus NRRL 15998</name>
    <dbReference type="NCBI Taxonomy" id="457431"/>
    <lineage>
        <taxon>Bacteria</taxon>
        <taxon>Bacillati</taxon>
        <taxon>Actinomycetota</taxon>
        <taxon>Actinomycetes</taxon>
        <taxon>Kitasatosporales</taxon>
        <taxon>Streptomycetaceae</taxon>
        <taxon>Streptomyces</taxon>
    </lineage>
</organism>
<sequence length="59" mass="6715">MPYHNGHTEGVNTRTKRIMRQMHGRAGFDLLRHRIPLADADGRAVEICASNRSDRSRKG</sequence>
<name>D6AIN0_STRFL</name>
<evidence type="ECO:0000313" key="1">
    <source>
        <dbReference type="EMBL" id="EFE73006.2"/>
    </source>
</evidence>
<dbReference type="Proteomes" id="UP000003986">
    <property type="component" value="Unassembled WGS sequence"/>
</dbReference>
<reference evidence="2" key="2">
    <citation type="submission" date="2008-12" db="EMBL/GenBank/DDBJ databases">
        <title>Annotation of Streptomyces roseosporus strain NRRL 15998.</title>
        <authorList>
            <consortium name="The Broad Institute Genome Sequencing Platform"/>
            <consortium name="Broad Institute Microbial Sequencing Center"/>
            <person name="Fischbach M."/>
            <person name="Ward D."/>
            <person name="Young S."/>
            <person name="Kodira C.D."/>
            <person name="Zeng Q."/>
            <person name="Koehrsen M."/>
            <person name="Godfrey P."/>
            <person name="Alvarado L."/>
            <person name="Berlin A.M."/>
            <person name="Borenstein D."/>
            <person name="Chen Z."/>
            <person name="Engels R."/>
            <person name="Freedman E."/>
            <person name="Gellesch M."/>
            <person name="Goldberg J."/>
            <person name="Griggs A."/>
            <person name="Gujja S."/>
            <person name="Heiman D.I."/>
            <person name="Hepburn T.A."/>
            <person name="Howarth C."/>
            <person name="Jen D."/>
            <person name="Larson L."/>
            <person name="Lewis B."/>
            <person name="Mehta T."/>
            <person name="Park D."/>
            <person name="Pearson M."/>
            <person name="Roberts A."/>
            <person name="Saif S."/>
            <person name="Shea T.D."/>
            <person name="Shenoy N."/>
            <person name="Sisk P."/>
            <person name="Stolte C."/>
            <person name="Sykes S.N."/>
            <person name="Walk T."/>
            <person name="White J."/>
            <person name="Yandava C."/>
            <person name="Straight P."/>
            <person name="Clardy J."/>
            <person name="Hung D."/>
            <person name="Kolter R."/>
            <person name="Mekalanos J."/>
            <person name="Walker S."/>
            <person name="Walsh C.T."/>
            <person name="Wieland B.L.C."/>
            <person name="Ilzarbe M."/>
            <person name="Galagan J."/>
            <person name="Nusbaum C."/>
            <person name="Birren B."/>
        </authorList>
    </citation>
    <scope>NUCLEOTIDE SEQUENCE [LARGE SCALE GENOMIC DNA]</scope>
    <source>
        <strain evidence="2">NRRL 15998</strain>
    </source>
</reference>
<accession>D6AIN0</accession>